<dbReference type="Pfam" id="PF13545">
    <property type="entry name" value="HTH_Crp_2"/>
    <property type="match status" value="1"/>
</dbReference>
<evidence type="ECO:0000259" key="4">
    <source>
        <dbReference type="PROSITE" id="PS50042"/>
    </source>
</evidence>
<dbReference type="SUPFAM" id="SSF51206">
    <property type="entry name" value="cAMP-binding domain-like"/>
    <property type="match status" value="1"/>
</dbReference>
<keyword evidence="1" id="KW-0805">Transcription regulation</keyword>
<sequence length="225" mass="25240">MDTEFLAKTPLFAGIREEDLGHLLGCLDASTKHYEKGEVIFRTGEPISRIGLVLEGSVNMVVSLYWGPSRIFGHMEAGDVFGENYAAVPGQLLPGDIVAAQPCRVLFLDLSRIYTVCHHGCRFHHRLIENMLQVSAQKNLRLAERMLYTSGRTIRDRLLSYLSAQASLQGSAHFRIPFNRQELADYLGVERSALSAELGKMKREGLVAFRKNEFTLNGRTRETAI</sequence>
<dbReference type="Gene3D" id="2.60.120.10">
    <property type="entry name" value="Jelly Rolls"/>
    <property type="match status" value="1"/>
</dbReference>
<dbReference type="RefSeq" id="WP_075884559.1">
    <property type="nucleotide sequence ID" value="NZ_CAKOCV010000031.1"/>
</dbReference>
<dbReference type="AlphaFoldDB" id="A0A1Q9YMV0"/>
<dbReference type="InterPro" id="IPR036390">
    <property type="entry name" value="WH_DNA-bd_sf"/>
</dbReference>
<dbReference type="GO" id="GO:0006355">
    <property type="term" value="P:regulation of DNA-templated transcription"/>
    <property type="evidence" value="ECO:0007669"/>
    <property type="project" value="InterPro"/>
</dbReference>
<keyword evidence="3" id="KW-0804">Transcription</keyword>
<comment type="caution">
    <text evidence="6">The sequence shown here is derived from an EMBL/GenBank/DDBJ whole genome shotgun (WGS) entry which is preliminary data.</text>
</comment>
<name>A0A1Q9YMV0_9FIRM</name>
<accession>A0A1Q9YMV0</accession>
<dbReference type="Pfam" id="PF00027">
    <property type="entry name" value="cNMP_binding"/>
    <property type="match status" value="1"/>
</dbReference>
<dbReference type="SMART" id="SM00419">
    <property type="entry name" value="HTH_CRP"/>
    <property type="match status" value="1"/>
</dbReference>
<dbReference type="PROSITE" id="PS51063">
    <property type="entry name" value="HTH_CRP_2"/>
    <property type="match status" value="1"/>
</dbReference>
<feature type="domain" description="HTH crp-type" evidence="5">
    <location>
        <begin position="152"/>
        <end position="220"/>
    </location>
</feature>
<evidence type="ECO:0000256" key="3">
    <source>
        <dbReference type="ARBA" id="ARBA00023163"/>
    </source>
</evidence>
<dbReference type="SUPFAM" id="SSF46785">
    <property type="entry name" value="Winged helix' DNA-binding domain"/>
    <property type="match status" value="1"/>
</dbReference>
<gene>
    <name evidence="6" type="ORF">BO223_00845</name>
</gene>
<protein>
    <submittedName>
        <fullName evidence="6">Crp/Fnr family transcriptional regulator</fullName>
    </submittedName>
</protein>
<dbReference type="InterPro" id="IPR000595">
    <property type="entry name" value="cNMP-bd_dom"/>
</dbReference>
<dbReference type="InterPro" id="IPR014710">
    <property type="entry name" value="RmlC-like_jellyroll"/>
</dbReference>
<dbReference type="CDD" id="cd00038">
    <property type="entry name" value="CAP_ED"/>
    <property type="match status" value="1"/>
</dbReference>
<feature type="domain" description="Cyclic nucleotide-binding" evidence="4">
    <location>
        <begin position="11"/>
        <end position="134"/>
    </location>
</feature>
<proteinExistence type="predicted"/>
<dbReference type="InterPro" id="IPR018490">
    <property type="entry name" value="cNMP-bd_dom_sf"/>
</dbReference>
<dbReference type="Proteomes" id="UP000186758">
    <property type="component" value="Unassembled WGS sequence"/>
</dbReference>
<evidence type="ECO:0000313" key="7">
    <source>
        <dbReference type="Proteomes" id="UP000186758"/>
    </source>
</evidence>
<evidence type="ECO:0000313" key="6">
    <source>
        <dbReference type="EMBL" id="OLU47063.1"/>
    </source>
</evidence>
<reference evidence="6 7" key="1">
    <citation type="submission" date="2016-11" db="EMBL/GenBank/DDBJ databases">
        <title>Description of two novel members of the family Erysipelotrichaceae: Ileibacterium lipovorans gen. nov., sp. nov. and Dubosiella newyorkensis, gen. nov., sp. nov.</title>
        <authorList>
            <person name="Cox L.M."/>
            <person name="Sohn J."/>
            <person name="Tyrrell K.L."/>
            <person name="Citron D.M."/>
            <person name="Lawson P.A."/>
            <person name="Patel N.B."/>
            <person name="Iizumi T."/>
            <person name="Perez-Perez G.I."/>
            <person name="Goldstein E.J."/>
            <person name="Blaser M.J."/>
        </authorList>
    </citation>
    <scope>NUCLEOTIDE SEQUENCE [LARGE SCALE GENOMIC DNA]</scope>
    <source>
        <strain evidence="6 7">NYU-BL-K8</strain>
    </source>
</reference>
<evidence type="ECO:0000256" key="2">
    <source>
        <dbReference type="ARBA" id="ARBA00023125"/>
    </source>
</evidence>
<dbReference type="EMBL" id="MPJZ01000010">
    <property type="protein sequence ID" value="OLU47063.1"/>
    <property type="molecule type" value="Genomic_DNA"/>
</dbReference>
<dbReference type="PROSITE" id="PS50042">
    <property type="entry name" value="CNMP_BINDING_3"/>
    <property type="match status" value="1"/>
</dbReference>
<dbReference type="SMART" id="SM00100">
    <property type="entry name" value="cNMP"/>
    <property type="match status" value="1"/>
</dbReference>
<organism evidence="6 7">
    <name type="scientific">Faecalibaculum rodentium</name>
    <dbReference type="NCBI Taxonomy" id="1702221"/>
    <lineage>
        <taxon>Bacteria</taxon>
        <taxon>Bacillati</taxon>
        <taxon>Bacillota</taxon>
        <taxon>Erysipelotrichia</taxon>
        <taxon>Erysipelotrichales</taxon>
        <taxon>Erysipelotrichaceae</taxon>
        <taxon>Faecalibaculum</taxon>
    </lineage>
</organism>
<evidence type="ECO:0000256" key="1">
    <source>
        <dbReference type="ARBA" id="ARBA00023015"/>
    </source>
</evidence>
<keyword evidence="2" id="KW-0238">DNA-binding</keyword>
<dbReference type="InterPro" id="IPR012318">
    <property type="entry name" value="HTH_CRP"/>
</dbReference>
<evidence type="ECO:0000259" key="5">
    <source>
        <dbReference type="PROSITE" id="PS51063"/>
    </source>
</evidence>
<dbReference type="GO" id="GO:0003677">
    <property type="term" value="F:DNA binding"/>
    <property type="evidence" value="ECO:0007669"/>
    <property type="project" value="UniProtKB-KW"/>
</dbReference>